<feature type="compositionally biased region" description="Basic and acidic residues" evidence="1">
    <location>
        <begin position="308"/>
        <end position="318"/>
    </location>
</feature>
<reference evidence="2" key="2">
    <citation type="submission" date="2023-06" db="EMBL/GenBank/DDBJ databases">
        <authorList>
            <consortium name="Lawrence Berkeley National Laboratory"/>
            <person name="Mondo S.J."/>
            <person name="Hensen N."/>
            <person name="Bonometti L."/>
            <person name="Westerberg I."/>
            <person name="Brannstrom I.O."/>
            <person name="Guillou S."/>
            <person name="Cros-Aarteil S."/>
            <person name="Calhoun S."/>
            <person name="Haridas S."/>
            <person name="Kuo A."/>
            <person name="Pangilinan J."/>
            <person name="Riley R."/>
            <person name="Labutti K."/>
            <person name="Andreopoulos B."/>
            <person name="Lipzen A."/>
            <person name="Chen C."/>
            <person name="Yanf M."/>
            <person name="Daum C."/>
            <person name="Ng V."/>
            <person name="Clum A."/>
            <person name="Steindorff A."/>
            <person name="Ohm R."/>
            <person name="Martin F."/>
            <person name="Silar P."/>
            <person name="Natvig D."/>
            <person name="Lalanne C."/>
            <person name="Gautier V."/>
            <person name="Ament-Velasquez S.L."/>
            <person name="Kruys A."/>
            <person name="Hutchinson M.I."/>
            <person name="Powell A.J."/>
            <person name="Barry K."/>
            <person name="Miller A.N."/>
            <person name="Grigoriev I.V."/>
            <person name="Debuchy R."/>
            <person name="Gladieux P."/>
            <person name="Thoren M.H."/>
            <person name="Johannesson H."/>
        </authorList>
    </citation>
    <scope>NUCLEOTIDE SEQUENCE</scope>
    <source>
        <strain evidence="2">PSN324</strain>
    </source>
</reference>
<dbReference type="Proteomes" id="UP001321749">
    <property type="component" value="Unassembled WGS sequence"/>
</dbReference>
<evidence type="ECO:0000313" key="2">
    <source>
        <dbReference type="EMBL" id="KAK4459921.1"/>
    </source>
</evidence>
<evidence type="ECO:0000313" key="3">
    <source>
        <dbReference type="Proteomes" id="UP001321749"/>
    </source>
</evidence>
<dbReference type="EMBL" id="MU865024">
    <property type="protein sequence ID" value="KAK4459921.1"/>
    <property type="molecule type" value="Genomic_DNA"/>
</dbReference>
<proteinExistence type="predicted"/>
<evidence type="ECO:0000256" key="1">
    <source>
        <dbReference type="SAM" id="MobiDB-lite"/>
    </source>
</evidence>
<accession>A0AAV9HLJ6</accession>
<protein>
    <submittedName>
        <fullName evidence="2">Uncharacterized protein</fullName>
    </submittedName>
</protein>
<feature type="compositionally biased region" description="Pro residues" evidence="1">
    <location>
        <begin position="218"/>
        <end position="244"/>
    </location>
</feature>
<feature type="compositionally biased region" description="Low complexity" evidence="1">
    <location>
        <begin position="245"/>
        <end position="261"/>
    </location>
</feature>
<gene>
    <name evidence="2" type="ORF">QBC42DRAFT_253955</name>
</gene>
<sequence length="318" mass="34698">MFLSPVGLKFGITDVFKVKVPSPAFLSEFKGQERQVMFSLFRKSRAINFPNPKLRLSKSKIGERFGRVENAEKQGNTIGKWRGSGEKNHKRGNYVALGGFSPDYARTSRLPALADPYALALAPEAAGDGLFQPPALPRLQPPQAAYRPLVRETHSVFRSNPSNSSSYVFEYEWTDRLQHNGLVSQTKVTHQNCYDYPNATQIAGVARMLPGIPNSGDPQPPPDLPPGPRPALPPPPGPAGPAPPAAAAKAPRADGAAPALKPEASSASKERDRLLKGLQEFGRQQRELMAAAKNRNQPPGADNAGPPRHREREAERRR</sequence>
<keyword evidence="3" id="KW-1185">Reference proteome</keyword>
<reference evidence="2" key="1">
    <citation type="journal article" date="2023" name="Mol. Phylogenet. Evol.">
        <title>Genome-scale phylogeny and comparative genomics of the fungal order Sordariales.</title>
        <authorList>
            <person name="Hensen N."/>
            <person name="Bonometti L."/>
            <person name="Westerberg I."/>
            <person name="Brannstrom I.O."/>
            <person name="Guillou S."/>
            <person name="Cros-Aarteil S."/>
            <person name="Calhoun S."/>
            <person name="Haridas S."/>
            <person name="Kuo A."/>
            <person name="Mondo S."/>
            <person name="Pangilinan J."/>
            <person name="Riley R."/>
            <person name="LaButti K."/>
            <person name="Andreopoulos B."/>
            <person name="Lipzen A."/>
            <person name="Chen C."/>
            <person name="Yan M."/>
            <person name="Daum C."/>
            <person name="Ng V."/>
            <person name="Clum A."/>
            <person name="Steindorff A."/>
            <person name="Ohm R.A."/>
            <person name="Martin F."/>
            <person name="Silar P."/>
            <person name="Natvig D.O."/>
            <person name="Lalanne C."/>
            <person name="Gautier V."/>
            <person name="Ament-Velasquez S.L."/>
            <person name="Kruys A."/>
            <person name="Hutchinson M.I."/>
            <person name="Powell A.J."/>
            <person name="Barry K."/>
            <person name="Miller A.N."/>
            <person name="Grigoriev I.V."/>
            <person name="Debuchy R."/>
            <person name="Gladieux P."/>
            <person name="Hiltunen Thoren M."/>
            <person name="Johannesson H."/>
        </authorList>
    </citation>
    <scope>NUCLEOTIDE SEQUENCE</scope>
    <source>
        <strain evidence="2">PSN324</strain>
    </source>
</reference>
<name>A0AAV9HLJ6_9PEZI</name>
<comment type="caution">
    <text evidence="2">The sequence shown here is derived from an EMBL/GenBank/DDBJ whole genome shotgun (WGS) entry which is preliminary data.</text>
</comment>
<feature type="region of interest" description="Disordered" evidence="1">
    <location>
        <begin position="208"/>
        <end position="318"/>
    </location>
</feature>
<organism evidence="2 3">
    <name type="scientific">Cladorrhinum samala</name>
    <dbReference type="NCBI Taxonomy" id="585594"/>
    <lineage>
        <taxon>Eukaryota</taxon>
        <taxon>Fungi</taxon>
        <taxon>Dikarya</taxon>
        <taxon>Ascomycota</taxon>
        <taxon>Pezizomycotina</taxon>
        <taxon>Sordariomycetes</taxon>
        <taxon>Sordariomycetidae</taxon>
        <taxon>Sordariales</taxon>
        <taxon>Podosporaceae</taxon>
        <taxon>Cladorrhinum</taxon>
    </lineage>
</organism>
<dbReference type="AlphaFoldDB" id="A0AAV9HLJ6"/>